<evidence type="ECO:0000313" key="3">
    <source>
        <dbReference type="EMBL" id="MBO4139113.1"/>
    </source>
</evidence>
<dbReference type="Proteomes" id="UP000669887">
    <property type="component" value="Unassembled WGS sequence"/>
</dbReference>
<dbReference type="InterPro" id="IPR027417">
    <property type="entry name" value="P-loop_NTPase"/>
</dbReference>
<organism evidence="3 4">
    <name type="scientific">Micromonospora tulbaghiae</name>
    <dbReference type="NCBI Taxonomy" id="479978"/>
    <lineage>
        <taxon>Bacteria</taxon>
        <taxon>Bacillati</taxon>
        <taxon>Actinomycetota</taxon>
        <taxon>Actinomycetes</taxon>
        <taxon>Micromonosporales</taxon>
        <taxon>Micromonosporaceae</taxon>
        <taxon>Micromonospora</taxon>
    </lineage>
</organism>
<dbReference type="SUPFAM" id="SSF48452">
    <property type="entry name" value="TPR-like"/>
    <property type="match status" value="1"/>
</dbReference>
<dbReference type="AlphaFoldDB" id="A0AAW4JBA3"/>
<dbReference type="InterPro" id="IPR011990">
    <property type="entry name" value="TPR-like_helical_dom_sf"/>
</dbReference>
<dbReference type="SMART" id="SM00028">
    <property type="entry name" value="TPR"/>
    <property type="match status" value="2"/>
</dbReference>
<protein>
    <submittedName>
        <fullName evidence="3">Tetratricopeptide repeat protein</fullName>
    </submittedName>
</protein>
<dbReference type="Pfam" id="PF13676">
    <property type="entry name" value="TIR_2"/>
    <property type="match status" value="1"/>
</dbReference>
<dbReference type="InterPro" id="IPR019734">
    <property type="entry name" value="TPR_rpt"/>
</dbReference>
<dbReference type="InterPro" id="IPR003593">
    <property type="entry name" value="AAA+_ATPase"/>
</dbReference>
<dbReference type="Gene3D" id="3.40.50.10140">
    <property type="entry name" value="Toll/interleukin-1 receptor homology (TIR) domain"/>
    <property type="match status" value="1"/>
</dbReference>
<reference evidence="3" key="1">
    <citation type="submission" date="2021-03" db="EMBL/GenBank/DDBJ databases">
        <title>X isolated from Micromonospora tulbaghiae.</title>
        <authorList>
            <person name="Stennett H.L."/>
        </authorList>
    </citation>
    <scope>NUCLEOTIDE SEQUENCE</scope>
    <source>
        <strain evidence="3">28M1-20</strain>
    </source>
</reference>
<gene>
    <name evidence="3" type="ORF">J5U46_02945</name>
</gene>
<accession>A0AAW4JBA3</accession>
<comment type="caution">
    <text evidence="3">The sequence shown here is derived from an EMBL/GenBank/DDBJ whole genome shotgun (WGS) entry which is preliminary data.</text>
</comment>
<proteinExistence type="predicted"/>
<dbReference type="Gene3D" id="3.40.50.300">
    <property type="entry name" value="P-loop containing nucleotide triphosphate hydrolases"/>
    <property type="match status" value="1"/>
</dbReference>
<dbReference type="SUPFAM" id="SSF52200">
    <property type="entry name" value="Toll/Interleukin receptor TIR domain"/>
    <property type="match status" value="1"/>
</dbReference>
<sequence length="953" mass="107145">MRAFISYAHEPDDRRFASWLYDKLKEKDSVLDPLIDRKNLALGPPWRESLPVLIRGCDILLFVRSRFSLSSPYCRFEVEVADHHALLIAVLDIEADTPPYEYTDRYSSIDFSQGRELGLATLHDRVRQWQSPEGQDQLKTYRLYRAQDRKLRGRSGTSARPGGEAGETRGDPWPIRIHGHERPRQDLRGFLASDNEGIIVVSGPEGIGKSAIVRSELAELESIDGPAIHYHVARPGRMLGAMILESVITNPTRARERDGSEGVYLPLDIDELLDLARDTDAVLVIDSFENLVDRRGTGLLDLELEEVLERISRLPSHRLKVVVVTRELPRPRDRSNWLLAARHVRVDNGLDPESFGRLLQDLDRRSDLVPPTTPDTLIADACRLLHGRPRLAEFVYARASRSFDTIYEVVTELEAIDPSGTAEYVFDEFIAALDGHARIVLEALAALGTPVDEATIGHMIVEAATITLETRRLNNILRWLVSRNAVSTAAGLFYLQEADRQRVLRWMPLEDDDTRDTPRRGRWTLLTTAADVLWRRRPERPGGADEFDHPIAAINALISAGEYEDAAKRIDEIDRHLVRWSRSSLLLQQRLRLRGRLPRDFLEFVNDTAVGEIYLENGLYREALMILLRAKTLAASIPSEELTWATNVNLGTALMRVGRTKDALAWYQQALAVAETRPDPAEQVLALEGIANCHRRWGDFDAAFDHLHRALTHAGHDTRFRLNLRLARWYSMEGDPRAQEHLAAVAEEKAGDRARAAYLDELGDQLLTEGDVEAALARATEAEIIARRLGDPILLQRTRTTLAFASLQAGALKEARQWAVLAARDRPGGRNLLVLALRALTALREGDRFSAREDFSLLREEAADRIRQDPRDFAAEGFLGLALCGRHVCADEPLKHAVRSLSRYAHPASKNDQAATRRIPAQLTARLRILLTCLADCAHPPGKLDQALQALEV</sequence>
<dbReference type="InterPro" id="IPR035897">
    <property type="entry name" value="Toll_tir_struct_dom_sf"/>
</dbReference>
<dbReference type="EMBL" id="JAGFVQ010000003">
    <property type="protein sequence ID" value="MBO4139113.1"/>
    <property type="molecule type" value="Genomic_DNA"/>
</dbReference>
<dbReference type="GO" id="GO:0007165">
    <property type="term" value="P:signal transduction"/>
    <property type="evidence" value="ECO:0007669"/>
    <property type="project" value="InterPro"/>
</dbReference>
<dbReference type="RefSeq" id="WP_208576427.1">
    <property type="nucleotide sequence ID" value="NZ_JAGFVQ010000003.1"/>
</dbReference>
<feature type="domain" description="TIR" evidence="2">
    <location>
        <begin position="1"/>
        <end position="147"/>
    </location>
</feature>
<name>A0AAW4JBA3_9ACTN</name>
<dbReference type="Gene3D" id="1.25.40.10">
    <property type="entry name" value="Tetratricopeptide repeat domain"/>
    <property type="match status" value="1"/>
</dbReference>
<dbReference type="Pfam" id="PF13424">
    <property type="entry name" value="TPR_12"/>
    <property type="match status" value="1"/>
</dbReference>
<feature type="region of interest" description="Disordered" evidence="1">
    <location>
        <begin position="151"/>
        <end position="177"/>
    </location>
</feature>
<evidence type="ECO:0000256" key="1">
    <source>
        <dbReference type="SAM" id="MobiDB-lite"/>
    </source>
</evidence>
<dbReference type="SUPFAM" id="SSF52540">
    <property type="entry name" value="P-loop containing nucleoside triphosphate hydrolases"/>
    <property type="match status" value="1"/>
</dbReference>
<evidence type="ECO:0000259" key="2">
    <source>
        <dbReference type="PROSITE" id="PS50104"/>
    </source>
</evidence>
<dbReference type="PROSITE" id="PS50104">
    <property type="entry name" value="TIR"/>
    <property type="match status" value="1"/>
</dbReference>
<evidence type="ECO:0000313" key="4">
    <source>
        <dbReference type="Proteomes" id="UP000669887"/>
    </source>
</evidence>
<dbReference type="InterPro" id="IPR000157">
    <property type="entry name" value="TIR_dom"/>
</dbReference>
<dbReference type="SMART" id="SM00382">
    <property type="entry name" value="AAA"/>
    <property type="match status" value="1"/>
</dbReference>